<evidence type="ECO:0008006" key="4">
    <source>
        <dbReference type="Google" id="ProtNLM"/>
    </source>
</evidence>
<proteinExistence type="predicted"/>
<gene>
    <name evidence="2" type="ORF">IAC08_00765</name>
</gene>
<keyword evidence="1" id="KW-0732">Signal</keyword>
<accession>A0A9D9MYB9</accession>
<evidence type="ECO:0000313" key="3">
    <source>
        <dbReference type="Proteomes" id="UP000823617"/>
    </source>
</evidence>
<reference evidence="2" key="2">
    <citation type="journal article" date="2021" name="PeerJ">
        <title>Extensive microbial diversity within the chicken gut microbiome revealed by metagenomics and culture.</title>
        <authorList>
            <person name="Gilroy R."/>
            <person name="Ravi A."/>
            <person name="Getino M."/>
            <person name="Pursley I."/>
            <person name="Horton D.L."/>
            <person name="Alikhan N.F."/>
            <person name="Baker D."/>
            <person name="Gharbi K."/>
            <person name="Hall N."/>
            <person name="Watson M."/>
            <person name="Adriaenssens E.M."/>
            <person name="Foster-Nyarko E."/>
            <person name="Jarju S."/>
            <person name="Secka A."/>
            <person name="Antonio M."/>
            <person name="Oren A."/>
            <person name="Chaudhuri R.R."/>
            <person name="La Ragione R."/>
            <person name="Hildebrand F."/>
            <person name="Pallen M.J."/>
        </authorList>
    </citation>
    <scope>NUCLEOTIDE SEQUENCE</scope>
    <source>
        <strain evidence="2">B1-3475</strain>
    </source>
</reference>
<evidence type="ECO:0000313" key="2">
    <source>
        <dbReference type="EMBL" id="MBO8454921.1"/>
    </source>
</evidence>
<name>A0A9D9MYB9_9BACT</name>
<feature type="chain" id="PRO_5038714931" description="Outer membrane protein beta-barrel domain-containing protein" evidence="1">
    <location>
        <begin position="21"/>
        <end position="345"/>
    </location>
</feature>
<dbReference type="Proteomes" id="UP000823617">
    <property type="component" value="Unassembled WGS sequence"/>
</dbReference>
<reference evidence="2" key="1">
    <citation type="submission" date="2020-10" db="EMBL/GenBank/DDBJ databases">
        <authorList>
            <person name="Gilroy R."/>
        </authorList>
    </citation>
    <scope>NUCLEOTIDE SEQUENCE</scope>
    <source>
        <strain evidence="2">B1-3475</strain>
    </source>
</reference>
<comment type="caution">
    <text evidence="2">The sequence shown here is derived from an EMBL/GenBank/DDBJ whole genome shotgun (WGS) entry which is preliminary data.</text>
</comment>
<sequence length="345" mass="38642">MKRLLTAAAAVFITALTAQGQDILVMTDGNNIEAIVTEVASSYIKYKRYDYQNGPVFTVEKDRISQIRYQNGSVDVFKEQEPERHETSATDGTRKYRFQNTLVPAEKKPKEKRFRFGLHAGVALPVGTFNDQTGTSLLIDTGLGGGAGTGATFGAKFLFGLRKVKGLSVVANIDFVINPLKQDVKSLFDYAFSSTSTYVMDKYPVYVSVPITSGLNYRYNFNKTFGLWGEAAVGFNMRFISSLTMLNTEESEYLYTDEDGIRRYSSDEDILNYNPNIQFAYQAGCGIILWDKLTVGFHYNGNNRSKISGTSISKVYRDDVQDARDKMTMGKTGYSCFLIRLGFLF</sequence>
<evidence type="ECO:0000256" key="1">
    <source>
        <dbReference type="SAM" id="SignalP"/>
    </source>
</evidence>
<dbReference type="AlphaFoldDB" id="A0A9D9MYB9"/>
<organism evidence="2 3">
    <name type="scientific">Candidatus Cryptobacteroides intestinigallinarum</name>
    <dbReference type="NCBI Taxonomy" id="2840767"/>
    <lineage>
        <taxon>Bacteria</taxon>
        <taxon>Pseudomonadati</taxon>
        <taxon>Bacteroidota</taxon>
        <taxon>Bacteroidia</taxon>
        <taxon>Bacteroidales</taxon>
        <taxon>Candidatus Cryptobacteroides</taxon>
    </lineage>
</organism>
<feature type="signal peptide" evidence="1">
    <location>
        <begin position="1"/>
        <end position="20"/>
    </location>
</feature>
<dbReference type="EMBL" id="JADIMK010000008">
    <property type="protein sequence ID" value="MBO8454921.1"/>
    <property type="molecule type" value="Genomic_DNA"/>
</dbReference>
<protein>
    <recommendedName>
        <fullName evidence="4">Outer membrane protein beta-barrel domain-containing protein</fullName>
    </recommendedName>
</protein>